<reference evidence="3 4" key="1">
    <citation type="submission" date="2018-01" db="EMBL/GenBank/DDBJ databases">
        <title>Novel co-symbiosis in the lucinid bivalve Phacoides pectinatus.</title>
        <authorList>
            <person name="Lim S.J."/>
            <person name="Davis B.G."/>
            <person name="Gill D.E."/>
            <person name="Engel A.S."/>
            <person name="Anderson L.C."/>
            <person name="Campbell B.J."/>
        </authorList>
    </citation>
    <scope>NUCLEOTIDE SEQUENCE [LARGE SCALE GENOMIC DNA]</scope>
    <source>
        <strain evidence="3">N3_P5</strain>
    </source>
</reference>
<name>A0A6N4DS06_9GAMM</name>
<evidence type="ECO:0000313" key="4">
    <source>
        <dbReference type="Proteomes" id="UP000250928"/>
    </source>
</evidence>
<organism evidence="3 4">
    <name type="scientific">Candidatus Sedimenticola endophacoides</name>
    <dbReference type="NCBI Taxonomy" id="2548426"/>
    <lineage>
        <taxon>Bacteria</taxon>
        <taxon>Pseudomonadati</taxon>
        <taxon>Pseudomonadota</taxon>
        <taxon>Gammaproteobacteria</taxon>
        <taxon>Chromatiales</taxon>
        <taxon>Sedimenticolaceae</taxon>
        <taxon>Sedimenticola</taxon>
    </lineage>
</organism>
<dbReference type="EMBL" id="PQCO01000195">
    <property type="protein sequence ID" value="PUE01734.1"/>
    <property type="molecule type" value="Genomic_DNA"/>
</dbReference>
<proteinExistence type="predicted"/>
<keyword evidence="1" id="KW-0472">Membrane</keyword>
<comment type="caution">
    <text evidence="3">The sequence shown here is derived from an EMBL/GenBank/DDBJ whole genome shotgun (WGS) entry which is preliminary data.</text>
</comment>
<evidence type="ECO:0000313" key="3">
    <source>
        <dbReference type="EMBL" id="PUE01734.1"/>
    </source>
</evidence>
<dbReference type="AlphaFoldDB" id="A0A6N4DS06"/>
<keyword evidence="1" id="KW-1133">Transmembrane helix</keyword>
<sequence>MSRGNRIVLWLLALLVCAGLGWYGVWFFDNHERHSRKIRVDVSPQARRNPLLAAERYLLRGGVAAESVSGRELIERLPPPSDTLVLRRLPRALDEARLEGLIEWLRAGGYLVLTPSGFWSEEEPGHPLLEELGVRLVDGCAVTGDSAEEEVMTEVDAVADPDAGCDCTCQEEAGDEVLDDVADDEEEAGYEQTLIEVEQQFDPLTVQFRKGRYLIDSEGLADVSAGSEAGLHLLRYRLEQGAVYVLSDLELFDNRRIGKHDHAYLLSILTEGSRKVWLHYSLDMPGLPSLLWERAPFVLSALGVLLLLFGWRLRHTTGPRLPAGGRGRRNLIEHIDAAAAHTWRCAGAGGLFSGNRDALELAWRRHHPLLNRMERRARCEWIGERSGVAANAVERALYGAVERDQDFIRATAVLQRLTVGLRQKRERK</sequence>
<feature type="transmembrane region" description="Helical" evidence="1">
    <location>
        <begin position="7"/>
        <end position="28"/>
    </location>
</feature>
<gene>
    <name evidence="3" type="ORF">C3L24_07405</name>
</gene>
<accession>A0A6N4DS06</accession>
<dbReference type="InterPro" id="IPR025646">
    <property type="entry name" value="DUF4350"/>
</dbReference>
<dbReference type="Pfam" id="PF14258">
    <property type="entry name" value="DUF4350"/>
    <property type="match status" value="1"/>
</dbReference>
<protein>
    <recommendedName>
        <fullName evidence="2">DUF4350 domain-containing protein</fullName>
    </recommendedName>
</protein>
<keyword evidence="1" id="KW-0812">Transmembrane</keyword>
<evidence type="ECO:0000259" key="2">
    <source>
        <dbReference type="Pfam" id="PF14258"/>
    </source>
</evidence>
<evidence type="ECO:0000256" key="1">
    <source>
        <dbReference type="SAM" id="Phobius"/>
    </source>
</evidence>
<dbReference type="Proteomes" id="UP000250928">
    <property type="component" value="Unassembled WGS sequence"/>
</dbReference>
<feature type="domain" description="DUF4350" evidence="2">
    <location>
        <begin position="45"/>
        <end position="267"/>
    </location>
</feature>